<dbReference type="Pfam" id="PF00528">
    <property type="entry name" value="BPD_transp_1"/>
    <property type="match status" value="1"/>
</dbReference>
<dbReference type="Proteomes" id="UP000824178">
    <property type="component" value="Unassembled WGS sequence"/>
</dbReference>
<dbReference type="GO" id="GO:0005886">
    <property type="term" value="C:plasma membrane"/>
    <property type="evidence" value="ECO:0007669"/>
    <property type="project" value="UniProtKB-SubCell"/>
</dbReference>
<evidence type="ECO:0000256" key="4">
    <source>
        <dbReference type="ARBA" id="ARBA00022692"/>
    </source>
</evidence>
<dbReference type="GO" id="GO:0055085">
    <property type="term" value="P:transmembrane transport"/>
    <property type="evidence" value="ECO:0007669"/>
    <property type="project" value="InterPro"/>
</dbReference>
<evidence type="ECO:0000313" key="10">
    <source>
        <dbReference type="Proteomes" id="UP000824178"/>
    </source>
</evidence>
<feature type="domain" description="ABC transmembrane type-1" evidence="8">
    <location>
        <begin position="82"/>
        <end position="271"/>
    </location>
</feature>
<dbReference type="InterPro" id="IPR035906">
    <property type="entry name" value="MetI-like_sf"/>
</dbReference>
<dbReference type="PROSITE" id="PS50928">
    <property type="entry name" value="ABC_TM1"/>
    <property type="match status" value="1"/>
</dbReference>
<evidence type="ECO:0000256" key="1">
    <source>
        <dbReference type="ARBA" id="ARBA00004651"/>
    </source>
</evidence>
<keyword evidence="5 7" id="KW-1133">Transmembrane helix</keyword>
<keyword evidence="3" id="KW-1003">Cell membrane</keyword>
<evidence type="ECO:0000256" key="7">
    <source>
        <dbReference type="RuleBase" id="RU363032"/>
    </source>
</evidence>
<gene>
    <name evidence="9" type="ORF">H9864_01535</name>
</gene>
<evidence type="ECO:0000256" key="5">
    <source>
        <dbReference type="ARBA" id="ARBA00022989"/>
    </source>
</evidence>
<comment type="caution">
    <text evidence="9">The sequence shown here is derived from an EMBL/GenBank/DDBJ whole genome shotgun (WGS) entry which is preliminary data.</text>
</comment>
<keyword evidence="2 7" id="KW-0813">Transport</keyword>
<feature type="transmembrane region" description="Helical" evidence="7">
    <location>
        <begin position="88"/>
        <end position="107"/>
    </location>
</feature>
<feature type="transmembrane region" description="Helical" evidence="7">
    <location>
        <begin position="192"/>
        <end position="214"/>
    </location>
</feature>
<dbReference type="AlphaFoldDB" id="A0A9E2KJL4"/>
<evidence type="ECO:0000256" key="6">
    <source>
        <dbReference type="ARBA" id="ARBA00023136"/>
    </source>
</evidence>
<feature type="transmembrane region" description="Helical" evidence="7">
    <location>
        <begin position="21"/>
        <end position="42"/>
    </location>
</feature>
<dbReference type="PANTHER" id="PTHR43744:SF12">
    <property type="entry name" value="ABC TRANSPORTER PERMEASE PROTEIN MG189-RELATED"/>
    <property type="match status" value="1"/>
</dbReference>
<dbReference type="CDD" id="cd06261">
    <property type="entry name" value="TM_PBP2"/>
    <property type="match status" value="1"/>
</dbReference>
<comment type="similarity">
    <text evidence="7">Belongs to the binding-protein-dependent transport system permease family.</text>
</comment>
<feature type="transmembrane region" description="Helical" evidence="7">
    <location>
        <begin position="151"/>
        <end position="171"/>
    </location>
</feature>
<keyword evidence="6 7" id="KW-0472">Membrane</keyword>
<evidence type="ECO:0000313" key="9">
    <source>
        <dbReference type="EMBL" id="MBU3819057.1"/>
    </source>
</evidence>
<organism evidence="9 10">
    <name type="scientific">Candidatus Faecalibacterium intestinavium</name>
    <dbReference type="NCBI Taxonomy" id="2838580"/>
    <lineage>
        <taxon>Bacteria</taxon>
        <taxon>Bacillati</taxon>
        <taxon>Bacillota</taxon>
        <taxon>Clostridia</taxon>
        <taxon>Eubacteriales</taxon>
        <taxon>Oscillospiraceae</taxon>
        <taxon>Faecalibacterium</taxon>
    </lineage>
</organism>
<proteinExistence type="inferred from homology"/>
<protein>
    <submittedName>
        <fullName evidence="9">Carbohydrate ABC transporter permease</fullName>
    </submittedName>
</protein>
<dbReference type="Gene3D" id="1.10.3720.10">
    <property type="entry name" value="MetI-like"/>
    <property type="match status" value="1"/>
</dbReference>
<evidence type="ECO:0000256" key="3">
    <source>
        <dbReference type="ARBA" id="ARBA00022475"/>
    </source>
</evidence>
<dbReference type="InterPro" id="IPR000515">
    <property type="entry name" value="MetI-like"/>
</dbReference>
<keyword evidence="4 7" id="KW-0812">Transmembrane</keyword>
<sequence>MAVSAIKDHASQKRRNAIMRFMIYFFLIVITAFMLMPFLWMLSSSFKENKDVFGFPIQWIPVNPRWQNYLDIWTEIPLLTFIKNTTKITIVVTLLQLFTSSFAAYAFAKMQFKGKNLLFLGYIATIAVPWQAYMVPQFMMMSSWGLNNTHLAIMCLQAFSAFGVFLMKQFYEGVPSELCEAARIDGLTEYGIWWHIMLPLSLPALSTLTIFTFVNTWNDFLGPLIYLTRTELKTIQIGLRMFISQYSAEYGLIMAASVVVLIPVLIVFLSLQKYFVQGVASTGIKG</sequence>
<evidence type="ECO:0000259" key="8">
    <source>
        <dbReference type="PROSITE" id="PS50928"/>
    </source>
</evidence>
<name>A0A9E2KJL4_9FIRM</name>
<reference evidence="9" key="2">
    <citation type="submission" date="2021-04" db="EMBL/GenBank/DDBJ databases">
        <authorList>
            <person name="Gilroy R."/>
        </authorList>
    </citation>
    <scope>NUCLEOTIDE SEQUENCE</scope>
    <source>
        <strain evidence="9">742</strain>
    </source>
</reference>
<feature type="transmembrane region" description="Helical" evidence="7">
    <location>
        <begin position="119"/>
        <end position="139"/>
    </location>
</feature>
<dbReference type="EMBL" id="JAHLFH010000027">
    <property type="protein sequence ID" value="MBU3819057.1"/>
    <property type="molecule type" value="Genomic_DNA"/>
</dbReference>
<dbReference type="SUPFAM" id="SSF161098">
    <property type="entry name" value="MetI-like"/>
    <property type="match status" value="1"/>
</dbReference>
<dbReference type="PANTHER" id="PTHR43744">
    <property type="entry name" value="ABC TRANSPORTER PERMEASE PROTEIN MG189-RELATED-RELATED"/>
    <property type="match status" value="1"/>
</dbReference>
<reference evidence="9" key="1">
    <citation type="journal article" date="2021" name="PeerJ">
        <title>Extensive microbial diversity within the chicken gut microbiome revealed by metagenomics and culture.</title>
        <authorList>
            <person name="Gilroy R."/>
            <person name="Ravi A."/>
            <person name="Getino M."/>
            <person name="Pursley I."/>
            <person name="Horton D.L."/>
            <person name="Alikhan N.F."/>
            <person name="Baker D."/>
            <person name="Gharbi K."/>
            <person name="Hall N."/>
            <person name="Watson M."/>
            <person name="Adriaenssens E.M."/>
            <person name="Foster-Nyarko E."/>
            <person name="Jarju S."/>
            <person name="Secka A."/>
            <person name="Antonio M."/>
            <person name="Oren A."/>
            <person name="Chaudhuri R.R."/>
            <person name="La Ragione R."/>
            <person name="Hildebrand F."/>
            <person name="Pallen M.J."/>
        </authorList>
    </citation>
    <scope>NUCLEOTIDE SEQUENCE</scope>
    <source>
        <strain evidence="9">742</strain>
    </source>
</reference>
<feature type="transmembrane region" description="Helical" evidence="7">
    <location>
        <begin position="250"/>
        <end position="271"/>
    </location>
</feature>
<accession>A0A9E2KJL4</accession>
<comment type="subcellular location">
    <subcellularLocation>
        <location evidence="1 7">Cell membrane</location>
        <topology evidence="1 7">Multi-pass membrane protein</topology>
    </subcellularLocation>
</comment>
<evidence type="ECO:0000256" key="2">
    <source>
        <dbReference type="ARBA" id="ARBA00022448"/>
    </source>
</evidence>